<dbReference type="CDD" id="cd00808">
    <property type="entry name" value="GluRS_core"/>
    <property type="match status" value="1"/>
</dbReference>
<sequence length="477" mass="54587">MIKTRYAPSPTGKPHVGNIRSAIFNYFYAKSKNGQFILRIEDTDRERFVPEAVKYIEESLIWLGLQTDNEEKIHQSERLDIYRKYAEQLLKEGRAYKCFCTKDRLEKLREEQAKKKMPPGYDSCCRKLTPEDVEKMEKEGKASVVRFRIPKTPKEVVWEDSVRGKLSIRTDIQEDFIIMKSDGYPTYNFANVIDDHEMEISDVIRGEEFIPSTPKHILLYQALGWEPPTFAHLPVIIGADKKKLSKRHGDTAIMDYKTRGYLADSMLNFLALLGWNDGTTQELFTREELIKKFDIKRVGKAPAVFDIEKLNWIQGEKIRAMSISDLMREINGFDPKFAKGKDGELIERALTVMQTRMVTLKDFTEGTGYFFETPTYGPKILIFGKSTREDTLKGLGGFLKILEENTKDTPTTSDYEGLLLKAVKDNGLTNGDIFWPVRAALTGQEKSASPGEMLWALGRDESIKRIRSAISSLESHG</sequence>
<dbReference type="GO" id="GO:0000049">
    <property type="term" value="F:tRNA binding"/>
    <property type="evidence" value="ECO:0007669"/>
    <property type="project" value="InterPro"/>
</dbReference>
<dbReference type="InterPro" id="IPR020751">
    <property type="entry name" value="aa-tRNA-synth_I_codon-bd_sub2"/>
</dbReference>
<dbReference type="AlphaFoldDB" id="A0A419DA48"/>
<dbReference type="NCBIfam" id="TIGR00464">
    <property type="entry name" value="gltX_bact"/>
    <property type="match status" value="1"/>
</dbReference>
<comment type="function">
    <text evidence="7">Catalyzes the attachment of glutamate to tRNA(Glu) in a two-step reaction: glutamate is first activated by ATP to form Glu-AMP and then transferred to the acceptor end of tRNA(Glu).</text>
</comment>
<dbReference type="InterPro" id="IPR033910">
    <property type="entry name" value="GluRS_core"/>
</dbReference>
<evidence type="ECO:0000256" key="7">
    <source>
        <dbReference type="HAMAP-Rule" id="MF_00022"/>
    </source>
</evidence>
<dbReference type="Gene3D" id="1.10.10.350">
    <property type="match status" value="1"/>
</dbReference>
<feature type="short sequence motif" description="'HIGH' region" evidence="7">
    <location>
        <begin position="8"/>
        <end position="18"/>
    </location>
</feature>
<evidence type="ECO:0000313" key="11">
    <source>
        <dbReference type="Proteomes" id="UP000285655"/>
    </source>
</evidence>
<feature type="domain" description="Aminoacyl-tRNA synthetase class I anticodon-binding" evidence="9">
    <location>
        <begin position="339"/>
        <end position="470"/>
    </location>
</feature>
<dbReference type="InterPro" id="IPR049940">
    <property type="entry name" value="GluQ/Sye"/>
</dbReference>
<comment type="caution">
    <text evidence="7">Lacks conserved residue(s) required for the propagation of feature annotation.</text>
</comment>
<dbReference type="InterPro" id="IPR000924">
    <property type="entry name" value="Glu/Gln-tRNA-synth"/>
</dbReference>
<dbReference type="InterPro" id="IPR045462">
    <property type="entry name" value="aa-tRNA-synth_I_cd-bd"/>
</dbReference>
<evidence type="ECO:0000259" key="8">
    <source>
        <dbReference type="Pfam" id="PF00749"/>
    </source>
</evidence>
<evidence type="ECO:0000259" key="9">
    <source>
        <dbReference type="Pfam" id="PF19269"/>
    </source>
</evidence>
<dbReference type="InterPro" id="IPR004527">
    <property type="entry name" value="Glu-tRNA-ligase_bac/mito"/>
</dbReference>
<comment type="subcellular location">
    <subcellularLocation>
        <location evidence="7">Cytoplasm</location>
    </subcellularLocation>
</comment>
<dbReference type="InterPro" id="IPR014729">
    <property type="entry name" value="Rossmann-like_a/b/a_fold"/>
</dbReference>
<dbReference type="GO" id="GO:0008270">
    <property type="term" value="F:zinc ion binding"/>
    <property type="evidence" value="ECO:0007669"/>
    <property type="project" value="InterPro"/>
</dbReference>
<evidence type="ECO:0000256" key="5">
    <source>
        <dbReference type="ARBA" id="ARBA00022917"/>
    </source>
</evidence>
<keyword evidence="3 7" id="KW-0547">Nucleotide-binding</keyword>
<dbReference type="SUPFAM" id="SSF48163">
    <property type="entry name" value="An anticodon-binding domain of class I aminoacyl-tRNA synthetases"/>
    <property type="match status" value="1"/>
</dbReference>
<dbReference type="SUPFAM" id="SSF52374">
    <property type="entry name" value="Nucleotidylyl transferase"/>
    <property type="match status" value="1"/>
</dbReference>
<dbReference type="Proteomes" id="UP000285655">
    <property type="component" value="Unassembled WGS sequence"/>
</dbReference>
<dbReference type="InterPro" id="IPR008925">
    <property type="entry name" value="aa_tRNA-synth_I_cd-bd_sf"/>
</dbReference>
<dbReference type="InterPro" id="IPR001412">
    <property type="entry name" value="aa-tRNA-synth_I_CS"/>
</dbReference>
<proteinExistence type="inferred from homology"/>
<dbReference type="FunFam" id="3.40.50.620:FF:000045">
    <property type="entry name" value="Glutamate--tRNA ligase, mitochondrial"/>
    <property type="match status" value="1"/>
</dbReference>
<comment type="subunit">
    <text evidence="7">Monomer.</text>
</comment>
<dbReference type="EMBL" id="QZJW01000055">
    <property type="protein sequence ID" value="RJO59967.1"/>
    <property type="molecule type" value="Genomic_DNA"/>
</dbReference>
<keyword evidence="7" id="KW-0963">Cytoplasm</keyword>
<dbReference type="GO" id="GO:0006424">
    <property type="term" value="P:glutamyl-tRNA aminoacylation"/>
    <property type="evidence" value="ECO:0007669"/>
    <property type="project" value="UniProtKB-UniRule"/>
</dbReference>
<dbReference type="GO" id="GO:0004818">
    <property type="term" value="F:glutamate-tRNA ligase activity"/>
    <property type="evidence" value="ECO:0007669"/>
    <property type="project" value="UniProtKB-UniRule"/>
</dbReference>
<keyword evidence="5 7" id="KW-0648">Protein biosynthesis</keyword>
<evidence type="ECO:0000256" key="3">
    <source>
        <dbReference type="ARBA" id="ARBA00022741"/>
    </source>
</evidence>
<dbReference type="InterPro" id="IPR020058">
    <property type="entry name" value="Glu/Gln-tRNA-synth_Ib_cat-dom"/>
</dbReference>
<protein>
    <recommendedName>
        <fullName evidence="7">Glutamate--tRNA ligase</fullName>
        <ecNumber evidence="7">6.1.1.17</ecNumber>
    </recommendedName>
    <alternativeName>
        <fullName evidence="7">Glutamyl-tRNA synthetase</fullName>
        <shortName evidence="7">GluRS</shortName>
    </alternativeName>
</protein>
<dbReference type="PROSITE" id="PS00178">
    <property type="entry name" value="AA_TRNA_LIGASE_I"/>
    <property type="match status" value="1"/>
</dbReference>
<dbReference type="Pfam" id="PF19269">
    <property type="entry name" value="Anticodon_2"/>
    <property type="match status" value="1"/>
</dbReference>
<evidence type="ECO:0000256" key="1">
    <source>
        <dbReference type="ARBA" id="ARBA00007894"/>
    </source>
</evidence>
<keyword evidence="2 7" id="KW-0436">Ligase</keyword>
<evidence type="ECO:0000256" key="4">
    <source>
        <dbReference type="ARBA" id="ARBA00022840"/>
    </source>
</evidence>
<organism evidence="10 11">
    <name type="scientific">candidate division WS5 bacterium</name>
    <dbReference type="NCBI Taxonomy" id="2093353"/>
    <lineage>
        <taxon>Bacteria</taxon>
        <taxon>candidate division WS5</taxon>
    </lineage>
</organism>
<evidence type="ECO:0000256" key="2">
    <source>
        <dbReference type="ARBA" id="ARBA00022598"/>
    </source>
</evidence>
<feature type="binding site" evidence="7">
    <location>
        <position position="246"/>
    </location>
    <ligand>
        <name>ATP</name>
        <dbReference type="ChEBI" id="CHEBI:30616"/>
    </ligand>
</feature>
<comment type="catalytic activity">
    <reaction evidence="7">
        <text>tRNA(Glu) + L-glutamate + ATP = L-glutamyl-tRNA(Glu) + AMP + diphosphate</text>
        <dbReference type="Rhea" id="RHEA:23540"/>
        <dbReference type="Rhea" id="RHEA-COMP:9663"/>
        <dbReference type="Rhea" id="RHEA-COMP:9680"/>
        <dbReference type="ChEBI" id="CHEBI:29985"/>
        <dbReference type="ChEBI" id="CHEBI:30616"/>
        <dbReference type="ChEBI" id="CHEBI:33019"/>
        <dbReference type="ChEBI" id="CHEBI:78442"/>
        <dbReference type="ChEBI" id="CHEBI:78520"/>
        <dbReference type="ChEBI" id="CHEBI:456215"/>
        <dbReference type="EC" id="6.1.1.17"/>
    </reaction>
</comment>
<dbReference type="EC" id="6.1.1.17" evidence="7"/>
<accession>A0A419DA48</accession>
<evidence type="ECO:0000256" key="6">
    <source>
        <dbReference type="ARBA" id="ARBA00023146"/>
    </source>
</evidence>
<dbReference type="PRINTS" id="PR00987">
    <property type="entry name" value="TRNASYNTHGLU"/>
</dbReference>
<feature type="domain" description="Glutamyl/glutaminyl-tRNA synthetase class Ib catalytic" evidence="8">
    <location>
        <begin position="2"/>
        <end position="312"/>
    </location>
</feature>
<gene>
    <name evidence="7" type="primary">gltX</name>
    <name evidence="10" type="ORF">C4544_06370</name>
</gene>
<keyword evidence="4 7" id="KW-0067">ATP-binding</keyword>
<feature type="short sequence motif" description="'KMSKS' region" evidence="7">
    <location>
        <begin position="243"/>
        <end position="247"/>
    </location>
</feature>
<dbReference type="PANTHER" id="PTHR43311:SF2">
    <property type="entry name" value="GLUTAMATE--TRNA LIGASE, MITOCHONDRIAL-RELATED"/>
    <property type="match status" value="1"/>
</dbReference>
<comment type="caution">
    <text evidence="10">The sequence shown here is derived from an EMBL/GenBank/DDBJ whole genome shotgun (WGS) entry which is preliminary data.</text>
</comment>
<comment type="similarity">
    <text evidence="1 7">Belongs to the class-I aminoacyl-tRNA synthetase family. Glutamate--tRNA ligase type 1 subfamily.</text>
</comment>
<dbReference type="GO" id="GO:0005524">
    <property type="term" value="F:ATP binding"/>
    <property type="evidence" value="ECO:0007669"/>
    <property type="project" value="UniProtKB-UniRule"/>
</dbReference>
<dbReference type="HAMAP" id="MF_00022">
    <property type="entry name" value="Glu_tRNA_synth_type1"/>
    <property type="match status" value="1"/>
</dbReference>
<name>A0A419DA48_9BACT</name>
<dbReference type="PANTHER" id="PTHR43311">
    <property type="entry name" value="GLUTAMATE--TRNA LIGASE"/>
    <property type="match status" value="1"/>
</dbReference>
<dbReference type="Gene3D" id="3.40.50.620">
    <property type="entry name" value="HUPs"/>
    <property type="match status" value="1"/>
</dbReference>
<dbReference type="GO" id="GO:0005829">
    <property type="term" value="C:cytosol"/>
    <property type="evidence" value="ECO:0007669"/>
    <property type="project" value="TreeGrafter"/>
</dbReference>
<reference evidence="10 11" key="1">
    <citation type="journal article" date="2017" name="ISME J.">
        <title>Energy and carbon metabolisms in a deep terrestrial subsurface fluid microbial community.</title>
        <authorList>
            <person name="Momper L."/>
            <person name="Jungbluth S.P."/>
            <person name="Lee M.D."/>
            <person name="Amend J.P."/>
        </authorList>
    </citation>
    <scope>NUCLEOTIDE SEQUENCE [LARGE SCALE GENOMIC DNA]</scope>
    <source>
        <strain evidence="10">SURF_29</strain>
    </source>
</reference>
<evidence type="ECO:0000313" key="10">
    <source>
        <dbReference type="EMBL" id="RJO59967.1"/>
    </source>
</evidence>
<keyword evidence="6 7" id="KW-0030">Aminoacyl-tRNA synthetase</keyword>
<dbReference type="Pfam" id="PF00749">
    <property type="entry name" value="tRNA-synt_1c"/>
    <property type="match status" value="1"/>
</dbReference>